<dbReference type="PANTHER" id="PTHR43833">
    <property type="entry name" value="POTASSIUM CHANNEL PROTEIN 2-RELATED-RELATED"/>
    <property type="match status" value="1"/>
</dbReference>
<keyword evidence="2" id="KW-0812">Transmembrane</keyword>
<feature type="domain" description="RCK N-terminal" evidence="3">
    <location>
        <begin position="87"/>
        <end position="216"/>
    </location>
</feature>
<evidence type="ECO:0000259" key="3">
    <source>
        <dbReference type="PROSITE" id="PS51201"/>
    </source>
</evidence>
<keyword evidence="2" id="KW-1133">Transmembrane helix</keyword>
<evidence type="ECO:0000313" key="4">
    <source>
        <dbReference type="EMBL" id="OWZ83011.1"/>
    </source>
</evidence>
<dbReference type="EMBL" id="NIQC01000030">
    <property type="protein sequence ID" value="OWZ83011.1"/>
    <property type="molecule type" value="Genomic_DNA"/>
</dbReference>
<organism evidence="4 5">
    <name type="scientific">Natranaerobius trueperi</name>
    <dbReference type="NCBI Taxonomy" id="759412"/>
    <lineage>
        <taxon>Bacteria</taxon>
        <taxon>Bacillati</taxon>
        <taxon>Bacillota</taxon>
        <taxon>Clostridia</taxon>
        <taxon>Natranaerobiales</taxon>
        <taxon>Natranaerobiaceae</taxon>
        <taxon>Natranaerobius</taxon>
    </lineage>
</organism>
<dbReference type="InterPro" id="IPR013099">
    <property type="entry name" value="K_chnl_dom"/>
</dbReference>
<dbReference type="PANTHER" id="PTHR43833:SF9">
    <property type="entry name" value="POTASSIUM CHANNEL PROTEIN YUGO-RELATED"/>
    <property type="match status" value="1"/>
</dbReference>
<name>A0A226BVT9_9FIRM</name>
<dbReference type="Pfam" id="PF07885">
    <property type="entry name" value="Ion_trans_2"/>
    <property type="match status" value="1"/>
</dbReference>
<proteinExistence type="predicted"/>
<dbReference type="InterPro" id="IPR036291">
    <property type="entry name" value="NAD(P)-bd_dom_sf"/>
</dbReference>
<dbReference type="SUPFAM" id="SSF81324">
    <property type="entry name" value="Voltage-gated potassium channels"/>
    <property type="match status" value="1"/>
</dbReference>
<comment type="subcellular location">
    <subcellularLocation>
        <location evidence="1">Cell membrane</location>
        <topology evidence="1">Multi-pass membrane protein</topology>
    </subcellularLocation>
</comment>
<dbReference type="OrthoDB" id="9810759at2"/>
<evidence type="ECO:0000256" key="1">
    <source>
        <dbReference type="ARBA" id="ARBA00004651"/>
    </source>
</evidence>
<dbReference type="Gene3D" id="3.40.50.720">
    <property type="entry name" value="NAD(P)-binding Rossmann-like Domain"/>
    <property type="match status" value="1"/>
</dbReference>
<comment type="caution">
    <text evidence="4">The sequence shown here is derived from an EMBL/GenBank/DDBJ whole genome shotgun (WGS) entry which is preliminary data.</text>
</comment>
<dbReference type="Pfam" id="PF22614">
    <property type="entry name" value="Slo-like_RCK"/>
    <property type="match status" value="1"/>
</dbReference>
<dbReference type="RefSeq" id="WP_089024300.1">
    <property type="nucleotide sequence ID" value="NZ_NIQC01000030.1"/>
</dbReference>
<gene>
    <name evidence="4" type="ORF">CDO51_10955</name>
</gene>
<keyword evidence="5" id="KW-1185">Reference proteome</keyword>
<dbReference type="InterPro" id="IPR050721">
    <property type="entry name" value="Trk_Ktr_HKT_K-transport"/>
</dbReference>
<evidence type="ECO:0000313" key="5">
    <source>
        <dbReference type="Proteomes" id="UP000214588"/>
    </source>
</evidence>
<dbReference type="AlphaFoldDB" id="A0A226BVT9"/>
<dbReference type="Gene3D" id="1.10.287.70">
    <property type="match status" value="1"/>
</dbReference>
<accession>A0A226BVT9</accession>
<evidence type="ECO:0000256" key="2">
    <source>
        <dbReference type="SAM" id="Phobius"/>
    </source>
</evidence>
<dbReference type="InterPro" id="IPR003148">
    <property type="entry name" value="RCK_N"/>
</dbReference>
<dbReference type="Proteomes" id="UP000214588">
    <property type="component" value="Unassembled WGS sequence"/>
</dbReference>
<feature type="transmembrane region" description="Helical" evidence="2">
    <location>
        <begin position="46"/>
        <end position="67"/>
    </location>
</feature>
<dbReference type="GO" id="GO:0006813">
    <property type="term" value="P:potassium ion transport"/>
    <property type="evidence" value="ECO:0007669"/>
    <property type="project" value="InterPro"/>
</dbReference>
<dbReference type="PROSITE" id="PS51201">
    <property type="entry name" value="RCK_N"/>
    <property type="match status" value="1"/>
</dbReference>
<dbReference type="SUPFAM" id="SSF51735">
    <property type="entry name" value="NAD(P)-binding Rossmann-fold domains"/>
    <property type="match status" value="1"/>
</dbReference>
<dbReference type="GO" id="GO:0005886">
    <property type="term" value="C:plasma membrane"/>
    <property type="evidence" value="ECO:0007669"/>
    <property type="project" value="UniProtKB-SubCell"/>
</dbReference>
<keyword evidence="2" id="KW-0472">Membrane</keyword>
<sequence>MLSSFVFYFLEPDTYKTPFIGFWYVMSTISQQGYGDFLPDTVSGEIYAIFLYFIGIGIFGVIISKWVEGVNQYRQIKEEGALDYLGSGHILLINWSKKTKDTIEQLIAEGYKDIVLVDNLDKTPIQSNKVHYIKGLPTNKETLHKANILKSKALIIFSKEVDTDDTSIDGRTLLTSLAVQEILYKNNTDIHTTVEVLNDQHEIYFSNIAVINQIIVSHRIFSSTVTLSLIQNDKF</sequence>
<protein>
    <recommendedName>
        <fullName evidence="3">RCK N-terminal domain-containing protein</fullName>
    </recommendedName>
</protein>
<reference evidence="4 5" key="1">
    <citation type="submission" date="2017-06" db="EMBL/GenBank/DDBJ databases">
        <title>Draft Genome Sequence of Natranaerobius trueperi halophilic, alkalithermophilic bacteria from soda lakes.</title>
        <authorList>
            <person name="Zhao B."/>
        </authorList>
    </citation>
    <scope>NUCLEOTIDE SEQUENCE [LARGE SCALE GENOMIC DNA]</scope>
    <source>
        <strain evidence="4 5">DSM 18760</strain>
    </source>
</reference>